<dbReference type="RefSeq" id="WP_034343749.1">
    <property type="nucleotide sequence ID" value="NZ_CAOJBX010000009.1"/>
</dbReference>
<accession>A0A099UEC7</accession>
<dbReference type="EMBL" id="JRPF02000009">
    <property type="protein sequence ID" value="TLD78161.1"/>
    <property type="molecule type" value="Genomic_DNA"/>
</dbReference>
<dbReference type="KEGG" id="hty:BN2458_PEG0145"/>
<evidence type="ECO:0000313" key="1">
    <source>
        <dbReference type="EMBL" id="CUU39032.1"/>
    </source>
</evidence>
<proteinExistence type="predicted"/>
<keyword evidence="3" id="KW-1185">Reference proteome</keyword>
<dbReference type="PATRIC" id="fig|76936.10.peg.141"/>
<reference evidence="4" key="3">
    <citation type="submission" date="2015-11" db="EMBL/GenBank/DDBJ databases">
        <authorList>
            <person name="Anvar S.Y."/>
        </authorList>
    </citation>
    <scope>NUCLEOTIDE SEQUENCE [LARGE SCALE GENOMIC DNA]</scope>
</reference>
<evidence type="ECO:0000313" key="4">
    <source>
        <dbReference type="Proteomes" id="UP000064525"/>
    </source>
</evidence>
<reference evidence="2 3" key="1">
    <citation type="journal article" date="2014" name="Genome Announc.">
        <title>Draft genome sequences of eight enterohepatic helicobacter species isolated from both laboratory and wild rodents.</title>
        <authorList>
            <person name="Sheh A."/>
            <person name="Shen Z."/>
            <person name="Fox J.G."/>
        </authorList>
    </citation>
    <scope>NUCLEOTIDE SEQUENCE [LARGE SCALE GENOMIC DNA]</scope>
    <source>
        <strain evidence="2 3">MIT 98-6810</strain>
    </source>
</reference>
<sequence>MKYNVKNKLAQINSLESSTKAKDFVESASNVNLTHAQELTLQKNHNVKPKDKKYYTFYLSQSLLQEVETFLNEFGVRGETKGSLIEDSLRFYLSYKQELLAKELEDKLKKLKNKSSTQKS</sequence>
<dbReference type="GeneID" id="78150497"/>
<dbReference type="AlphaFoldDB" id="A0A099UEC7"/>
<name>A0A099UEC7_9HELI</name>
<protein>
    <submittedName>
        <fullName evidence="1">Uncharacterized protein</fullName>
    </submittedName>
</protein>
<gene>
    <name evidence="1" type="ORF">BN2458_PEG0145</name>
    <name evidence="2" type="ORF">LS75_007585</name>
</gene>
<dbReference type="EMBL" id="LN907858">
    <property type="protein sequence ID" value="CUU39032.1"/>
    <property type="molecule type" value="Genomic_DNA"/>
</dbReference>
<dbReference type="Proteomes" id="UP000029925">
    <property type="component" value="Unassembled WGS sequence"/>
</dbReference>
<evidence type="ECO:0000313" key="3">
    <source>
        <dbReference type="Proteomes" id="UP000029925"/>
    </source>
</evidence>
<dbReference type="OrthoDB" id="10006019at2"/>
<dbReference type="STRING" id="76936.BN2458_PEG0145"/>
<evidence type="ECO:0000313" key="2">
    <source>
        <dbReference type="EMBL" id="TLD78161.1"/>
    </source>
</evidence>
<dbReference type="Proteomes" id="UP000064525">
    <property type="component" value="Chromosome I"/>
</dbReference>
<organism evidence="1 4">
    <name type="scientific">Helicobacter typhlonius</name>
    <dbReference type="NCBI Taxonomy" id="76936"/>
    <lineage>
        <taxon>Bacteria</taxon>
        <taxon>Pseudomonadati</taxon>
        <taxon>Campylobacterota</taxon>
        <taxon>Epsilonproteobacteria</taxon>
        <taxon>Campylobacterales</taxon>
        <taxon>Helicobacteraceae</taxon>
        <taxon>Helicobacter</taxon>
    </lineage>
</organism>
<reference evidence="1" key="2">
    <citation type="submission" date="2015-11" db="EMBL/GenBank/DDBJ databases">
        <authorList>
            <person name="Zhang Y."/>
            <person name="Guo Z."/>
        </authorList>
    </citation>
    <scope>NUCLEOTIDE SEQUENCE</scope>
    <source>
        <strain evidence="1">1</strain>
    </source>
</reference>